<comment type="caution">
    <text evidence="3">The sequence shown here is derived from an EMBL/GenBank/DDBJ whole genome shotgun (WGS) entry which is preliminary data.</text>
</comment>
<dbReference type="InterPro" id="IPR011009">
    <property type="entry name" value="Kinase-like_dom_sf"/>
</dbReference>
<name>A0AAP0B5W5_9ASPA</name>
<comment type="similarity">
    <text evidence="1">Belongs to the protein kinase superfamily. ADCK protein kinase family.</text>
</comment>
<dbReference type="InterPro" id="IPR004147">
    <property type="entry name" value="ABC1_dom"/>
</dbReference>
<evidence type="ECO:0000256" key="1">
    <source>
        <dbReference type="ARBA" id="ARBA00009670"/>
    </source>
</evidence>
<dbReference type="Pfam" id="PF03109">
    <property type="entry name" value="ABC1"/>
    <property type="match status" value="1"/>
</dbReference>
<gene>
    <name evidence="3" type="ORF">KSP39_PZI017243</name>
</gene>
<sequence length="550" mass="62265">MKGTPRFFKFPSNARASLHLAAGASFVAFAWHTNPNLLTGEPLSSSAERILWAFDGVTRASRAIFAISSIVVDYKYSLRWLPPDSRDYRSKLPEVHLRAAKRLLKLCESNGGFYVKAGQFVSSLKHVPKEYSSTLSSLQDQVKPCNIKDIKGVILKNLGEDSYKLFLSFDEKPVAAASIAQVHHGLLRNNQEVAIKVQYPDLEQRMMIDFSTMAIISKSVSMVFPGHKFDGVLSEFKRTISLELDFIQEGKNSERVARNFKNNKLIRIPHVYWDLTRSQILTMEFCRGHKVDDLKFLKDSGVNTTKIAKALIDAFSEMIFVHGFVHGDPHPGNILVSVEGDKGFSLVLLDHGLYRELDENFRLEYCKLWKALILLDSQSIIDVGQRFGVGKYSKYFPLIFTGRTLESKSALGTQMSKEEKKQLKRELQYLGLEDISSFMESLPPEFLFILRTDGLLSSISSKLGAPHLMRPLTYAKHAVYGLAMLSYGRPDKYGLNKFIATMSYLQMRARIEIVAFLLKIEHVRHSLAIKIKKMLLRASQLARSGLFFSS</sequence>
<evidence type="ECO:0000313" key="3">
    <source>
        <dbReference type="EMBL" id="KAK8928938.1"/>
    </source>
</evidence>
<reference evidence="3 4" key="1">
    <citation type="journal article" date="2022" name="Nat. Plants">
        <title>Genomes of leafy and leafless Platanthera orchids illuminate the evolution of mycoheterotrophy.</title>
        <authorList>
            <person name="Li M.H."/>
            <person name="Liu K.W."/>
            <person name="Li Z."/>
            <person name="Lu H.C."/>
            <person name="Ye Q.L."/>
            <person name="Zhang D."/>
            <person name="Wang J.Y."/>
            <person name="Li Y.F."/>
            <person name="Zhong Z.M."/>
            <person name="Liu X."/>
            <person name="Yu X."/>
            <person name="Liu D.K."/>
            <person name="Tu X.D."/>
            <person name="Liu B."/>
            <person name="Hao Y."/>
            <person name="Liao X.Y."/>
            <person name="Jiang Y.T."/>
            <person name="Sun W.H."/>
            <person name="Chen J."/>
            <person name="Chen Y.Q."/>
            <person name="Ai Y."/>
            <person name="Zhai J.W."/>
            <person name="Wu S.S."/>
            <person name="Zhou Z."/>
            <person name="Hsiao Y.Y."/>
            <person name="Wu W.L."/>
            <person name="Chen Y.Y."/>
            <person name="Lin Y.F."/>
            <person name="Hsu J.L."/>
            <person name="Li C.Y."/>
            <person name="Wang Z.W."/>
            <person name="Zhao X."/>
            <person name="Zhong W.Y."/>
            <person name="Ma X.K."/>
            <person name="Ma L."/>
            <person name="Huang J."/>
            <person name="Chen G.Z."/>
            <person name="Huang M.Z."/>
            <person name="Huang L."/>
            <person name="Peng D.H."/>
            <person name="Luo Y.B."/>
            <person name="Zou S.Q."/>
            <person name="Chen S.P."/>
            <person name="Lan S."/>
            <person name="Tsai W.C."/>
            <person name="Van de Peer Y."/>
            <person name="Liu Z.J."/>
        </authorList>
    </citation>
    <scope>NUCLEOTIDE SEQUENCE [LARGE SCALE GENOMIC DNA]</scope>
    <source>
        <strain evidence="3">Lor287</strain>
    </source>
</reference>
<organism evidence="3 4">
    <name type="scientific">Platanthera zijinensis</name>
    <dbReference type="NCBI Taxonomy" id="2320716"/>
    <lineage>
        <taxon>Eukaryota</taxon>
        <taxon>Viridiplantae</taxon>
        <taxon>Streptophyta</taxon>
        <taxon>Embryophyta</taxon>
        <taxon>Tracheophyta</taxon>
        <taxon>Spermatophyta</taxon>
        <taxon>Magnoliopsida</taxon>
        <taxon>Liliopsida</taxon>
        <taxon>Asparagales</taxon>
        <taxon>Orchidaceae</taxon>
        <taxon>Orchidoideae</taxon>
        <taxon>Orchideae</taxon>
        <taxon>Orchidinae</taxon>
        <taxon>Platanthera</taxon>
    </lineage>
</organism>
<dbReference type="InterPro" id="IPR051130">
    <property type="entry name" value="Mito_struct-func_regulator"/>
</dbReference>
<dbReference type="InterPro" id="IPR045307">
    <property type="entry name" value="ADCK1_dom"/>
</dbReference>
<dbReference type="AlphaFoldDB" id="A0AAP0B5W5"/>
<dbReference type="Gene3D" id="1.10.510.10">
    <property type="entry name" value="Transferase(Phosphotransferase) domain 1"/>
    <property type="match status" value="1"/>
</dbReference>
<evidence type="ECO:0000259" key="2">
    <source>
        <dbReference type="Pfam" id="PF03109"/>
    </source>
</evidence>
<dbReference type="PANTHER" id="PTHR43173">
    <property type="entry name" value="ABC1 FAMILY PROTEIN"/>
    <property type="match status" value="1"/>
</dbReference>
<dbReference type="SUPFAM" id="SSF56112">
    <property type="entry name" value="Protein kinase-like (PK-like)"/>
    <property type="match status" value="1"/>
</dbReference>
<keyword evidence="4" id="KW-1185">Reference proteome</keyword>
<protein>
    <submittedName>
        <fullName evidence="3">ABC1 protein</fullName>
    </submittedName>
</protein>
<accession>A0AAP0B5W5</accession>
<evidence type="ECO:0000313" key="4">
    <source>
        <dbReference type="Proteomes" id="UP001418222"/>
    </source>
</evidence>
<proteinExistence type="inferred from homology"/>
<dbReference type="CDD" id="cd13969">
    <property type="entry name" value="ADCK1-like"/>
    <property type="match status" value="1"/>
</dbReference>
<feature type="domain" description="ABC1 atypical kinase-like" evidence="2">
    <location>
        <begin position="138"/>
        <end position="382"/>
    </location>
</feature>
<dbReference type="EMBL" id="JBBWWQ010000015">
    <property type="protein sequence ID" value="KAK8928938.1"/>
    <property type="molecule type" value="Genomic_DNA"/>
</dbReference>
<dbReference type="Proteomes" id="UP001418222">
    <property type="component" value="Unassembled WGS sequence"/>
</dbReference>
<dbReference type="PANTHER" id="PTHR43173:SF28">
    <property type="entry name" value="AARF DOMAIN CONTAINING KINASE 5"/>
    <property type="match status" value="1"/>
</dbReference>